<keyword evidence="7" id="KW-1185">Reference proteome</keyword>
<dbReference type="PIRSF" id="PIRSF000390">
    <property type="entry name" value="PLP_StrS"/>
    <property type="match status" value="1"/>
</dbReference>
<feature type="active site" description="Proton acceptor" evidence="3">
    <location>
        <position position="190"/>
    </location>
</feature>
<dbReference type="KEGG" id="msil:METEAL_03930"/>
<comment type="similarity">
    <text evidence="2 5">Belongs to the DegT/DnrJ/EryC1 family.</text>
</comment>
<dbReference type="InterPro" id="IPR015422">
    <property type="entry name" value="PyrdxlP-dep_Trfase_small"/>
</dbReference>
<keyword evidence="6" id="KW-0032">Aminotransferase</keyword>
<dbReference type="RefSeq" id="WP_316414104.1">
    <property type="nucleotide sequence ID" value="NZ_AP027080.1"/>
</dbReference>
<dbReference type="GO" id="GO:0008483">
    <property type="term" value="F:transaminase activity"/>
    <property type="evidence" value="ECO:0007669"/>
    <property type="project" value="UniProtKB-KW"/>
</dbReference>
<gene>
    <name evidence="6" type="ORF">METEAL_03930</name>
</gene>
<protein>
    <submittedName>
        <fullName evidence="6">Aminotransferase</fullName>
    </submittedName>
</protein>
<dbReference type="EMBL" id="AP027080">
    <property type="protein sequence ID" value="BDU71219.1"/>
    <property type="molecule type" value="Genomic_DNA"/>
</dbReference>
<dbReference type="GO" id="GO:0000271">
    <property type="term" value="P:polysaccharide biosynthetic process"/>
    <property type="evidence" value="ECO:0007669"/>
    <property type="project" value="TreeGrafter"/>
</dbReference>
<proteinExistence type="inferred from homology"/>
<evidence type="ECO:0000256" key="5">
    <source>
        <dbReference type="RuleBase" id="RU004508"/>
    </source>
</evidence>
<dbReference type="Pfam" id="PF01041">
    <property type="entry name" value="DegT_DnrJ_EryC1"/>
    <property type="match status" value="1"/>
</dbReference>
<evidence type="ECO:0000313" key="7">
    <source>
        <dbReference type="Proteomes" id="UP001238179"/>
    </source>
</evidence>
<reference evidence="7" key="1">
    <citation type="journal article" date="2023" name="Int. J. Syst. Evol. Microbiol.">
        <title>Mesoterricola silvestris gen. nov., sp. nov., Mesoterricola sediminis sp. nov., Geothrix oryzae sp. nov., Geothrix edaphica sp. nov., Geothrix rubra sp. nov., and Geothrix limicola sp. nov., six novel members of Acidobacteriota isolated from soils.</title>
        <authorList>
            <person name="Itoh H."/>
            <person name="Sugisawa Y."/>
            <person name="Mise K."/>
            <person name="Xu Z."/>
            <person name="Kuniyasu M."/>
            <person name="Ushijima N."/>
            <person name="Kawano K."/>
            <person name="Kobayashi E."/>
            <person name="Shiratori Y."/>
            <person name="Masuda Y."/>
            <person name="Senoo K."/>
        </authorList>
    </citation>
    <scope>NUCLEOTIDE SEQUENCE [LARGE SCALE GENOMIC DNA]</scope>
    <source>
        <strain evidence="7">W79</strain>
    </source>
</reference>
<dbReference type="GO" id="GO:0030170">
    <property type="term" value="F:pyridoxal phosphate binding"/>
    <property type="evidence" value="ECO:0007669"/>
    <property type="project" value="UniProtKB-ARBA"/>
</dbReference>
<accession>A0AA48GK41</accession>
<evidence type="ECO:0000313" key="6">
    <source>
        <dbReference type="EMBL" id="BDU71219.1"/>
    </source>
</evidence>
<keyword evidence="1 4" id="KW-0663">Pyridoxal phosphate</keyword>
<name>A0AA48GK41_9BACT</name>
<dbReference type="Proteomes" id="UP001238179">
    <property type="component" value="Chromosome"/>
</dbReference>
<dbReference type="Gene3D" id="3.40.640.10">
    <property type="entry name" value="Type I PLP-dependent aspartate aminotransferase-like (Major domain)"/>
    <property type="match status" value="1"/>
</dbReference>
<dbReference type="CDD" id="cd00616">
    <property type="entry name" value="AHBA_syn"/>
    <property type="match status" value="1"/>
</dbReference>
<dbReference type="InterPro" id="IPR015424">
    <property type="entry name" value="PyrdxlP-dep_Trfase"/>
</dbReference>
<dbReference type="PANTHER" id="PTHR30244:SF36">
    <property type="entry name" value="3-OXO-GLUCOSE-6-PHOSPHATE:GLUTAMATE AMINOTRANSFERASE"/>
    <property type="match status" value="1"/>
</dbReference>
<feature type="modified residue" description="N6-(pyridoxal phosphate)lysine" evidence="4">
    <location>
        <position position="190"/>
    </location>
</feature>
<sequence length="374" mass="40476">MSTQTRIPSLDLSGPVEALWPELTGATERVLRSAHYILGPEVAAFEREAAGFLGTRHAVACNSGTDALVLALRALGIGPGDEVITTPFTFFATPEAISNVGAQPVFVDIDPETFNLDPRLIDAAVTPRTRALLPVHLFGLPCEMAGVLGAAARHGLRVVEDCAQSFGARYHGKAAGTMGHAGCFSFFPTKNLSGFGDGGLVATDDEELAQGARMLRVHGSRKKYHNEKVGCNSRLDELQAALLRVKLPRVEAWNGARVRAARMYQDLLAGEERLVLPGICDGHVFNQYTVRVRRGAPDRDRVKARLLEEGIETNVYYPVPCHRLPVYGRSHAGVVCPRAERAAAEVLSLPFWPNMDGEVQAHVASTLRRILGEG</sequence>
<organism evidence="6 7">
    <name type="scientific">Mesoterricola silvestris</name>
    <dbReference type="NCBI Taxonomy" id="2927979"/>
    <lineage>
        <taxon>Bacteria</taxon>
        <taxon>Pseudomonadati</taxon>
        <taxon>Acidobacteriota</taxon>
        <taxon>Holophagae</taxon>
        <taxon>Holophagales</taxon>
        <taxon>Holophagaceae</taxon>
        <taxon>Mesoterricola</taxon>
    </lineage>
</organism>
<keyword evidence="6" id="KW-0808">Transferase</keyword>
<evidence type="ECO:0000256" key="3">
    <source>
        <dbReference type="PIRSR" id="PIRSR000390-1"/>
    </source>
</evidence>
<dbReference type="InterPro" id="IPR000653">
    <property type="entry name" value="DegT/StrS_aminotransferase"/>
</dbReference>
<evidence type="ECO:0000256" key="1">
    <source>
        <dbReference type="ARBA" id="ARBA00022898"/>
    </source>
</evidence>
<dbReference type="SUPFAM" id="SSF53383">
    <property type="entry name" value="PLP-dependent transferases"/>
    <property type="match status" value="1"/>
</dbReference>
<evidence type="ECO:0000256" key="4">
    <source>
        <dbReference type="PIRSR" id="PIRSR000390-2"/>
    </source>
</evidence>
<evidence type="ECO:0000256" key="2">
    <source>
        <dbReference type="ARBA" id="ARBA00037999"/>
    </source>
</evidence>
<dbReference type="FunFam" id="3.40.640.10:FF:000089">
    <property type="entry name" value="Aminotransferase, DegT/DnrJ/EryC1/StrS family"/>
    <property type="match status" value="1"/>
</dbReference>
<dbReference type="Gene3D" id="3.90.1150.10">
    <property type="entry name" value="Aspartate Aminotransferase, domain 1"/>
    <property type="match status" value="1"/>
</dbReference>
<dbReference type="AlphaFoldDB" id="A0AA48GK41"/>
<dbReference type="InterPro" id="IPR015421">
    <property type="entry name" value="PyrdxlP-dep_Trfase_major"/>
</dbReference>
<dbReference type="PANTHER" id="PTHR30244">
    <property type="entry name" value="TRANSAMINASE"/>
    <property type="match status" value="1"/>
</dbReference>